<dbReference type="AlphaFoldDB" id="X1FE74"/>
<gene>
    <name evidence="2" type="ORF">S03H2_03561</name>
</gene>
<proteinExistence type="predicted"/>
<evidence type="ECO:0008006" key="3">
    <source>
        <dbReference type="Google" id="ProtNLM"/>
    </source>
</evidence>
<dbReference type="Gene3D" id="2.120.10.30">
    <property type="entry name" value="TolB, C-terminal domain"/>
    <property type="match status" value="3"/>
</dbReference>
<dbReference type="PROSITE" id="PS51125">
    <property type="entry name" value="NHL"/>
    <property type="match status" value="2"/>
</dbReference>
<organism evidence="2">
    <name type="scientific">marine sediment metagenome</name>
    <dbReference type="NCBI Taxonomy" id="412755"/>
    <lineage>
        <taxon>unclassified sequences</taxon>
        <taxon>metagenomes</taxon>
        <taxon>ecological metagenomes</taxon>
    </lineage>
</organism>
<dbReference type="PANTHER" id="PTHR46388:SF2">
    <property type="entry name" value="NHL REPEAT-CONTAINING PROTEIN 2"/>
    <property type="match status" value="1"/>
</dbReference>
<dbReference type="Pfam" id="PF01436">
    <property type="entry name" value="NHL"/>
    <property type="match status" value="3"/>
</dbReference>
<comment type="caution">
    <text evidence="2">The sequence shown here is derived from an EMBL/GenBank/DDBJ whole genome shotgun (WGS) entry which is preliminary data.</text>
</comment>
<name>X1FE74_9ZZZZ</name>
<reference evidence="2" key="1">
    <citation type="journal article" date="2014" name="Front. Microbiol.">
        <title>High frequency of phylogenetically diverse reductive dehalogenase-homologous genes in deep subseafloor sedimentary metagenomes.</title>
        <authorList>
            <person name="Kawai M."/>
            <person name="Futagami T."/>
            <person name="Toyoda A."/>
            <person name="Takaki Y."/>
            <person name="Nishi S."/>
            <person name="Hori S."/>
            <person name="Arai W."/>
            <person name="Tsubouchi T."/>
            <person name="Morono Y."/>
            <person name="Uchiyama I."/>
            <person name="Ito T."/>
            <person name="Fujiyama A."/>
            <person name="Inagaki F."/>
            <person name="Takami H."/>
        </authorList>
    </citation>
    <scope>NUCLEOTIDE SEQUENCE</scope>
    <source>
        <strain evidence="2">Expedition CK06-06</strain>
    </source>
</reference>
<evidence type="ECO:0000313" key="2">
    <source>
        <dbReference type="EMBL" id="GAH30835.1"/>
    </source>
</evidence>
<dbReference type="EMBL" id="BARU01001329">
    <property type="protein sequence ID" value="GAH30835.1"/>
    <property type="molecule type" value="Genomic_DNA"/>
</dbReference>
<keyword evidence="1" id="KW-0677">Repeat</keyword>
<dbReference type="InterPro" id="IPR001258">
    <property type="entry name" value="NHL_repeat"/>
</dbReference>
<dbReference type="InterPro" id="IPR011042">
    <property type="entry name" value="6-blade_b-propeller_TolB-like"/>
</dbReference>
<feature type="non-terminal residue" evidence="2">
    <location>
        <position position="341"/>
    </location>
</feature>
<dbReference type="PANTHER" id="PTHR46388">
    <property type="entry name" value="NHL REPEAT-CONTAINING PROTEIN 2"/>
    <property type="match status" value="1"/>
</dbReference>
<sequence>MLVASSLAFVFFGGNPPVQQASKPVPASVPAGPKPTAFGWPARIALVSGDGIDGLRDGPVAQARYSDPWGIALDPAGNLYVADAGGSNRIRRIGADGAVSTLAGGSEGFADGIGAAAAFNTPSGLARDAVGNLYVADTGNHAIRKITPQGQVTTLAGTGSAGYRDGAAAQAQFDAPIGVAVDAAGKVYVADTYNDRIRVIGTDGMVSTLAGGDGPAYGDGIGAGASFDTPCALVVDPAGTVWVADTGNGAIRRVAPDGKVDTFARSTTLGDKVLLRRPLSLALTRDGYLYAGDMAHGLVLQFAPDAQMAVLTGASGDGDRFVRPAGIALDANGALRLSDAA</sequence>
<evidence type="ECO:0000256" key="1">
    <source>
        <dbReference type="ARBA" id="ARBA00022737"/>
    </source>
</evidence>
<dbReference type="SUPFAM" id="SSF101898">
    <property type="entry name" value="NHL repeat"/>
    <property type="match status" value="1"/>
</dbReference>
<dbReference type="CDD" id="cd14953">
    <property type="entry name" value="NHL_like_1"/>
    <property type="match status" value="1"/>
</dbReference>
<accession>X1FE74</accession>
<protein>
    <recommendedName>
        <fullName evidence="3">SMP-30/Gluconolactonase/LRE-like region domain-containing protein</fullName>
    </recommendedName>
</protein>